<protein>
    <submittedName>
        <fullName evidence="1">Uncharacterized protein</fullName>
    </submittedName>
</protein>
<evidence type="ECO:0000313" key="2">
    <source>
        <dbReference type="Proteomes" id="UP000460272"/>
    </source>
</evidence>
<comment type="caution">
    <text evidence="1">The sequence shown here is derived from an EMBL/GenBank/DDBJ whole genome shotgun (WGS) entry which is preliminary data.</text>
</comment>
<keyword evidence="2" id="KW-1185">Reference proteome</keyword>
<accession>A0A6P2C7I4</accession>
<reference evidence="1 2" key="1">
    <citation type="submission" date="2018-11" db="EMBL/GenBank/DDBJ databases">
        <title>Trebonia kvetii gen.nov., sp.nov., a novel acidophilic actinobacterium, and proposal of the new actinobacterial family Treboniaceae fam. nov.</title>
        <authorList>
            <person name="Rapoport D."/>
            <person name="Sagova-Mareckova M."/>
            <person name="Sedlacek I."/>
            <person name="Provaznik J."/>
            <person name="Kralova S."/>
            <person name="Pavlinic D."/>
            <person name="Benes V."/>
            <person name="Kopecky J."/>
        </authorList>
    </citation>
    <scope>NUCLEOTIDE SEQUENCE [LARGE SCALE GENOMIC DNA]</scope>
    <source>
        <strain evidence="1 2">15Tr583</strain>
    </source>
</reference>
<dbReference type="Proteomes" id="UP000460272">
    <property type="component" value="Unassembled WGS sequence"/>
</dbReference>
<evidence type="ECO:0000313" key="1">
    <source>
        <dbReference type="EMBL" id="TVZ06001.1"/>
    </source>
</evidence>
<proteinExistence type="predicted"/>
<dbReference type="AlphaFoldDB" id="A0A6P2C7I4"/>
<organism evidence="1 2">
    <name type="scientific">Trebonia kvetii</name>
    <dbReference type="NCBI Taxonomy" id="2480626"/>
    <lineage>
        <taxon>Bacteria</taxon>
        <taxon>Bacillati</taxon>
        <taxon>Actinomycetota</taxon>
        <taxon>Actinomycetes</taxon>
        <taxon>Streptosporangiales</taxon>
        <taxon>Treboniaceae</taxon>
        <taxon>Trebonia</taxon>
    </lineage>
</organism>
<dbReference type="EMBL" id="RPFW01000001">
    <property type="protein sequence ID" value="TVZ06001.1"/>
    <property type="molecule type" value="Genomic_DNA"/>
</dbReference>
<name>A0A6P2C7I4_9ACTN</name>
<dbReference type="RefSeq" id="WP_145850755.1">
    <property type="nucleotide sequence ID" value="NZ_RPFW01000001.1"/>
</dbReference>
<sequence length="64" mass="6217">MSATSITIGAGGNAVTATVTKATRVSGKVSTIAGIKVGDMVSATIRGTDGKLTAVTIQDPASLP</sequence>
<gene>
    <name evidence="1" type="ORF">EAS64_00560</name>
</gene>